<dbReference type="PANTHER" id="PTHR33098:SF36">
    <property type="entry name" value="HYDROXYPROLINE-RICH GLYCOPROTEIN FAMILY PROTEIN"/>
    <property type="match status" value="1"/>
</dbReference>
<evidence type="ECO:0000256" key="2">
    <source>
        <dbReference type="SAM" id="Phobius"/>
    </source>
</evidence>
<accession>A0AAN8UKM1</accession>
<feature type="compositionally biased region" description="Pro residues" evidence="1">
    <location>
        <begin position="334"/>
        <end position="352"/>
    </location>
</feature>
<dbReference type="EMBL" id="JBAMMX010000028">
    <property type="protein sequence ID" value="KAK6911937.1"/>
    <property type="molecule type" value="Genomic_DNA"/>
</dbReference>
<evidence type="ECO:0000256" key="1">
    <source>
        <dbReference type="SAM" id="MobiDB-lite"/>
    </source>
</evidence>
<dbReference type="PANTHER" id="PTHR33098">
    <property type="entry name" value="COTTON FIBER (DUF761)"/>
    <property type="match status" value="1"/>
</dbReference>
<feature type="compositionally biased region" description="Low complexity" evidence="1">
    <location>
        <begin position="247"/>
        <end position="258"/>
    </location>
</feature>
<feature type="transmembrane region" description="Helical" evidence="2">
    <location>
        <begin position="36"/>
        <end position="59"/>
    </location>
</feature>
<name>A0AAN8UKM1_9MAGN</name>
<feature type="region of interest" description="Disordered" evidence="1">
    <location>
        <begin position="104"/>
        <end position="126"/>
    </location>
</feature>
<dbReference type="AlphaFoldDB" id="A0AAN8UKM1"/>
<feature type="compositionally biased region" description="Polar residues" evidence="1">
    <location>
        <begin position="104"/>
        <end position="115"/>
    </location>
</feature>
<keyword evidence="2" id="KW-0812">Transmembrane</keyword>
<keyword evidence="2" id="KW-1133">Transmembrane helix</keyword>
<feature type="region of interest" description="Disordered" evidence="1">
    <location>
        <begin position="240"/>
        <end position="496"/>
    </location>
</feature>
<dbReference type="Proteomes" id="UP001370490">
    <property type="component" value="Unassembled WGS sequence"/>
</dbReference>
<organism evidence="3 4">
    <name type="scientific">Dillenia turbinata</name>
    <dbReference type="NCBI Taxonomy" id="194707"/>
    <lineage>
        <taxon>Eukaryota</taxon>
        <taxon>Viridiplantae</taxon>
        <taxon>Streptophyta</taxon>
        <taxon>Embryophyta</taxon>
        <taxon>Tracheophyta</taxon>
        <taxon>Spermatophyta</taxon>
        <taxon>Magnoliopsida</taxon>
        <taxon>eudicotyledons</taxon>
        <taxon>Gunneridae</taxon>
        <taxon>Pentapetalae</taxon>
        <taxon>Dilleniales</taxon>
        <taxon>Dilleniaceae</taxon>
        <taxon>Dillenia</taxon>
    </lineage>
</organism>
<evidence type="ECO:0000313" key="4">
    <source>
        <dbReference type="Proteomes" id="UP001370490"/>
    </source>
</evidence>
<keyword evidence="2" id="KW-0472">Membrane</keyword>
<feature type="compositionally biased region" description="Basic and acidic residues" evidence="1">
    <location>
        <begin position="275"/>
        <end position="286"/>
    </location>
</feature>
<gene>
    <name evidence="3" type="ORF">RJ641_024030</name>
</gene>
<proteinExistence type="predicted"/>
<feature type="compositionally biased region" description="Basic and acidic residues" evidence="1">
    <location>
        <begin position="316"/>
        <end position="327"/>
    </location>
</feature>
<protein>
    <submittedName>
        <fullName evidence="3">Uncharacterized protein</fullName>
    </submittedName>
</protein>
<reference evidence="3 4" key="1">
    <citation type="submission" date="2023-12" db="EMBL/GenBank/DDBJ databases">
        <title>A high-quality genome assembly for Dillenia turbinata (Dilleniales).</title>
        <authorList>
            <person name="Chanderbali A."/>
        </authorList>
    </citation>
    <scope>NUCLEOTIDE SEQUENCE [LARGE SCALE GENOMIC DNA]</scope>
    <source>
        <strain evidence="3">LSX21</strain>
        <tissue evidence="3">Leaf</tissue>
    </source>
</reference>
<feature type="region of interest" description="Disordered" evidence="1">
    <location>
        <begin position="578"/>
        <end position="598"/>
    </location>
</feature>
<sequence>MEEEEEQATTPFWLQSSNSLRRRDRRNGRRSPPSTLFLNSGSFVVFLIFTALFLIFFVIPSLRSFKAHVFKPQTVKKSWDSLNLVLVLFAIICGFLGRNNEDNNVSKNRIRNMNKSSDEEDDISNNLSQNRQKSDYLLNQTQWFSYSDHQLGNSSSFGVSSTTGLALRRNSSSYPDLRLEPPWVSGDNRRRFFDDTHMGNYRNMPSFSGSDHLHHIYKHGDVGEEKEEISDHVRIIREDISSITHLPPSTTGSESSPEVNERGKQIPTVYQTLPRKTDKIELEVKREKIKKSQPSPSLPPHTMISESSTANAPTLLRRDKTEMLVKREKQKKSQPPPPPPPPPSPPPTPPLPEKFESGPKSSKKRSKDFSTSFYQQTKKKKKQRQKSVENFEKLLSAFTPKTKSKTRPPPSPPPPPPPPPPPSVFHNLFSSKKSKTKKNSTDPLQQNSYPSKSSTTISQIAREPPLPQKSTAIVTETEDNLGIGNESPLIPIPPPPPPFKTPYWSFVVQGDYVRLKSFDNSRSNSPETVEGGDGADPPSTPPRTAHMQFCPSPDVDTKADTFIARFKAGLRLEKINSIKEKQDLGLEGAGPSPGPDPS</sequence>
<feature type="compositionally biased region" description="Pro residues" evidence="1">
    <location>
        <begin position="407"/>
        <end position="423"/>
    </location>
</feature>
<feature type="compositionally biased region" description="Polar residues" evidence="1">
    <location>
        <begin position="442"/>
        <end position="459"/>
    </location>
</feature>
<dbReference type="Pfam" id="PF05553">
    <property type="entry name" value="DUF761"/>
    <property type="match status" value="1"/>
</dbReference>
<evidence type="ECO:0000313" key="3">
    <source>
        <dbReference type="EMBL" id="KAK6911937.1"/>
    </source>
</evidence>
<keyword evidence="4" id="KW-1185">Reference proteome</keyword>
<feature type="region of interest" description="Disordered" evidence="1">
    <location>
        <begin position="518"/>
        <end position="556"/>
    </location>
</feature>
<dbReference type="InterPro" id="IPR008480">
    <property type="entry name" value="DUF761_pln"/>
</dbReference>
<comment type="caution">
    <text evidence="3">The sequence shown here is derived from an EMBL/GenBank/DDBJ whole genome shotgun (WGS) entry which is preliminary data.</text>
</comment>